<evidence type="ECO:0000313" key="7">
    <source>
        <dbReference type="EMBL" id="AAR87122.1"/>
    </source>
</evidence>
<dbReference type="NCBIfam" id="NF033543">
    <property type="entry name" value="transpos_IS256"/>
    <property type="match status" value="1"/>
</dbReference>
<proteinExistence type="inferred from homology"/>
<keyword evidence="4 6" id="KW-0238">DNA-binding</keyword>
<reference evidence="7" key="1">
    <citation type="journal article" date="2005" name="J. Mol. Evol.">
        <title>Sequence, transcription activity, and evolutionary origin of the R-body coding plasmid pKAP298 from the intracellular parasitic bacterium Caedibacter taeniospiralis.</title>
        <authorList>
            <person name="Jeblick J."/>
            <person name="Kusch J."/>
        </authorList>
    </citation>
    <scope>NUCLEOTIDE SEQUENCE</scope>
    <source>
        <plasmid evidence="7">pKAP298</plasmid>
    </source>
</reference>
<organism evidence="7">
    <name type="scientific">Caedibacter taeniospiralis</name>
    <dbReference type="NCBI Taxonomy" id="28907"/>
    <lineage>
        <taxon>Bacteria</taxon>
        <taxon>Pseudomonadati</taxon>
        <taxon>Pseudomonadota</taxon>
        <taxon>Gammaproteobacteria</taxon>
        <taxon>Thiotrichales</taxon>
        <taxon>Fastidiosibacteraceae</taxon>
        <taxon>Caedibacter</taxon>
    </lineage>
</organism>
<comment type="similarity">
    <text evidence="2 6">Belongs to the transposase mutator family.</text>
</comment>
<dbReference type="GO" id="GO:0003677">
    <property type="term" value="F:DNA binding"/>
    <property type="evidence" value="ECO:0007669"/>
    <property type="project" value="UniProtKB-UniRule"/>
</dbReference>
<dbReference type="PANTHER" id="PTHR33217">
    <property type="entry name" value="TRANSPOSASE FOR INSERTION SEQUENCE ELEMENT IS1081"/>
    <property type="match status" value="1"/>
</dbReference>
<evidence type="ECO:0000256" key="1">
    <source>
        <dbReference type="ARBA" id="ARBA00002190"/>
    </source>
</evidence>
<keyword evidence="5 6" id="KW-0233">DNA recombination</keyword>
<keyword evidence="3 6" id="KW-0815">Transposition</keyword>
<geneLocation type="plasmid" evidence="7">
    <name>pKAP298</name>
</geneLocation>
<dbReference type="RefSeq" id="WP_011178473.1">
    <property type="nucleotide sequence ID" value="NC_005915.1"/>
</dbReference>
<name>Q6TFD7_CAETA</name>
<dbReference type="InterPro" id="IPR001207">
    <property type="entry name" value="Transposase_mutator"/>
</dbReference>
<comment type="function">
    <text evidence="1 6">Required for the transposition of the insertion element.</text>
</comment>
<dbReference type="EMBL" id="AY422720">
    <property type="protein sequence ID" value="AAR87122.1"/>
    <property type="molecule type" value="Genomic_DNA"/>
</dbReference>
<dbReference type="GO" id="GO:0004803">
    <property type="term" value="F:transposase activity"/>
    <property type="evidence" value="ECO:0007669"/>
    <property type="project" value="UniProtKB-UniRule"/>
</dbReference>
<dbReference type="AlphaFoldDB" id="Q6TFD7"/>
<keyword evidence="6" id="KW-0814">Transposable element</keyword>
<evidence type="ECO:0000256" key="5">
    <source>
        <dbReference type="ARBA" id="ARBA00023172"/>
    </source>
</evidence>
<dbReference type="Pfam" id="PF00872">
    <property type="entry name" value="Transposase_mut"/>
    <property type="match status" value="1"/>
</dbReference>
<dbReference type="OrthoDB" id="9779930at2"/>
<dbReference type="GO" id="GO:0006313">
    <property type="term" value="P:DNA transposition"/>
    <property type="evidence" value="ECO:0007669"/>
    <property type="project" value="UniProtKB-UniRule"/>
</dbReference>
<evidence type="ECO:0000256" key="3">
    <source>
        <dbReference type="ARBA" id="ARBA00022578"/>
    </source>
</evidence>
<evidence type="ECO:0000256" key="4">
    <source>
        <dbReference type="ARBA" id="ARBA00023125"/>
    </source>
</evidence>
<evidence type="ECO:0000256" key="6">
    <source>
        <dbReference type="RuleBase" id="RU365089"/>
    </source>
</evidence>
<sequence>MSKDNVLDLKNTVDTEVKDALTGLIREAANKAIHEAILVELKEFMDSLADLKLDDGKHQVVRNGYHPTREVATGVGNVKVTVPKVRDRKGTGIQFHSLLIPPYMRRAKTIDELLPLLYLQGISTNHFQQALAPILGENAKNVSAQVICRLKETWHAELALWRSRSLSDKHYVYWWVDGIYLTARMESEKTCMLVIIGATVDGKKELVAFDDGFRESAESWAELLRDIKRRGLVAGPELATGDGAMGFWSALEKEFPKTQCQRCWVHKTANILNKLPKAMQSRAKSKLHNMYMAPGKEQAEEAYKEFVATYEARYPKAVECLTKDKERMFTFYNFPAEHWCHIRSTNPIESSFATIRHRTRQARGCYSRETLLCAFFKLARQAEKTWSRLRGHQRLAEVINMVKFIDGISEHEVDKIKQDKQNAA</sequence>
<dbReference type="PANTHER" id="PTHR33217:SF9">
    <property type="entry name" value="MUTATOR FAMILY TRANSPOSASE"/>
    <property type="match status" value="1"/>
</dbReference>
<evidence type="ECO:0000256" key="2">
    <source>
        <dbReference type="ARBA" id="ARBA00010961"/>
    </source>
</evidence>
<protein>
    <recommendedName>
        <fullName evidence="6">Mutator family transposase</fullName>
    </recommendedName>
</protein>
<accession>Q6TFD7</accession>
<keyword evidence="7" id="KW-0614">Plasmid</keyword>